<dbReference type="PANTHER" id="PTHR48098">
    <property type="entry name" value="ENTEROCHELIN ESTERASE-RELATED"/>
    <property type="match status" value="1"/>
</dbReference>
<dbReference type="InterPro" id="IPR000801">
    <property type="entry name" value="Esterase-like"/>
</dbReference>
<protein>
    <submittedName>
        <fullName evidence="2">Putative secreted protein</fullName>
    </submittedName>
</protein>
<dbReference type="InterPro" id="IPR050583">
    <property type="entry name" value="Mycobacterial_A85_antigen"/>
</dbReference>
<evidence type="ECO:0000313" key="3">
    <source>
        <dbReference type="Proteomes" id="UP000196581"/>
    </source>
</evidence>
<reference evidence="3" key="1">
    <citation type="submission" date="2017-02" db="EMBL/GenBank/DDBJ databases">
        <authorList>
            <person name="Dridi B."/>
        </authorList>
    </citation>
    <scope>NUCLEOTIDE SEQUENCE [LARGE SCALE GENOMIC DNA]</scope>
    <source>
        <strain evidence="3">B Co 03.10</strain>
    </source>
</reference>
<name>A0A1X6XI19_9MICO</name>
<organism evidence="2 3">
    <name type="scientific">Brevibacterium yomogidense</name>
    <dbReference type="NCBI Taxonomy" id="946573"/>
    <lineage>
        <taxon>Bacteria</taxon>
        <taxon>Bacillati</taxon>
        <taxon>Actinomycetota</taxon>
        <taxon>Actinomycetes</taxon>
        <taxon>Micrococcales</taxon>
        <taxon>Brevibacteriaceae</taxon>
        <taxon>Brevibacterium</taxon>
    </lineage>
</organism>
<sequence>MIPAALKLSVGARAVRALTVLRRRTGAFPGRDQSTAFLGPEPTGEAARHFHVRDKRKLTSRLREFFVFSPALGRTVGVRVLLPGRPSESAPVLWLLHGSGDDFRSWTDFGDAEALTADSPHLVVMPDAGAASYSRHAVHGTRDTGRGTRVDSDDEVLDWPAFHLEELSSFIADTFSVRPDRIDSAIAGLSMGGYGAMKYAALHPDRFAAAAAFSSPLDPASAVPLFDIIALRQGGAARSLFGDPKHDRAEWDANSPVALATNLRHTDLWFSAGSGTPDPDTEDAVDLLETEVAAHGARFHSALERLGIPHVWCPRPTGVHNWALWRRELAEWLAHIDASPDAVDDPYADGASFDHVTGEPAFSVHGWTVSLSRRRAQLTQFRDVSGQGFTLTGSGTFRVRTADVFHPGEKYRVTVSSPLTDTSYTLRADADGRLEITGRMAGAMHDPIIPGRRTRHFREFGADAVTRVAIAAHVSDGTSTAQMGGAMQENTTAAEVPTSPVVREQNRAPAGSPLENLKF</sequence>
<accession>A0A1X6XI19</accession>
<feature type="region of interest" description="Disordered" evidence="1">
    <location>
        <begin position="481"/>
        <end position="519"/>
    </location>
</feature>
<dbReference type="GO" id="GO:0016747">
    <property type="term" value="F:acyltransferase activity, transferring groups other than amino-acyl groups"/>
    <property type="evidence" value="ECO:0007669"/>
    <property type="project" value="TreeGrafter"/>
</dbReference>
<dbReference type="RefSeq" id="WP_087007551.1">
    <property type="nucleotide sequence ID" value="NZ_FWFF01000017.1"/>
</dbReference>
<dbReference type="InterPro" id="IPR029058">
    <property type="entry name" value="AB_hydrolase_fold"/>
</dbReference>
<evidence type="ECO:0000256" key="1">
    <source>
        <dbReference type="SAM" id="MobiDB-lite"/>
    </source>
</evidence>
<keyword evidence="3" id="KW-1185">Reference proteome</keyword>
<dbReference type="Gene3D" id="3.40.50.1820">
    <property type="entry name" value="alpha/beta hydrolase"/>
    <property type="match status" value="1"/>
</dbReference>
<dbReference type="PANTHER" id="PTHR48098:SF1">
    <property type="entry name" value="DIACYLGLYCEROL ACYLTRANSFERASE_MYCOLYLTRANSFERASE AG85A"/>
    <property type="match status" value="1"/>
</dbReference>
<dbReference type="Proteomes" id="UP000196581">
    <property type="component" value="Unassembled WGS sequence"/>
</dbReference>
<evidence type="ECO:0000313" key="2">
    <source>
        <dbReference type="EMBL" id="SLM98689.1"/>
    </source>
</evidence>
<dbReference type="AlphaFoldDB" id="A0A1X6XI19"/>
<dbReference type="EMBL" id="FWFF01000017">
    <property type="protein sequence ID" value="SLM98689.1"/>
    <property type="molecule type" value="Genomic_DNA"/>
</dbReference>
<proteinExistence type="predicted"/>
<feature type="compositionally biased region" description="Polar residues" evidence="1">
    <location>
        <begin position="481"/>
        <end position="493"/>
    </location>
</feature>
<dbReference type="SUPFAM" id="SSF53474">
    <property type="entry name" value="alpha/beta-Hydrolases"/>
    <property type="match status" value="1"/>
</dbReference>
<dbReference type="Pfam" id="PF00756">
    <property type="entry name" value="Esterase"/>
    <property type="match status" value="1"/>
</dbReference>
<gene>
    <name evidence="2" type="ORF">FM105_09370</name>
</gene>